<evidence type="ECO:0000256" key="2">
    <source>
        <dbReference type="ARBA" id="ARBA00022833"/>
    </source>
</evidence>
<dbReference type="Pfam" id="PF00107">
    <property type="entry name" value="ADH_zinc_N"/>
    <property type="match status" value="1"/>
</dbReference>
<dbReference type="Pfam" id="PF08240">
    <property type="entry name" value="ADH_N"/>
    <property type="match status" value="1"/>
</dbReference>
<dbReference type="Gene3D" id="3.90.180.10">
    <property type="entry name" value="Medium-chain alcohol dehydrogenases, catalytic domain"/>
    <property type="match status" value="2"/>
</dbReference>
<evidence type="ECO:0000313" key="5">
    <source>
        <dbReference type="EMBL" id="KAL3843299.1"/>
    </source>
</evidence>
<dbReference type="SUPFAM" id="SSF50129">
    <property type="entry name" value="GroES-like"/>
    <property type="match status" value="1"/>
</dbReference>
<dbReference type="AlphaFoldDB" id="A0ABD3U1H4"/>
<dbReference type="Gene3D" id="3.40.50.720">
    <property type="entry name" value="NAD(P)-binding Rossmann-like Domain"/>
    <property type="match status" value="1"/>
</dbReference>
<keyword evidence="6" id="KW-1185">Reference proteome</keyword>
<dbReference type="InterPro" id="IPR036291">
    <property type="entry name" value="NAD(P)-bd_dom_sf"/>
</dbReference>
<name>A0ABD3U1H4_SINWO</name>
<keyword evidence="2" id="KW-0862">Zinc</keyword>
<evidence type="ECO:0000256" key="3">
    <source>
        <dbReference type="ARBA" id="ARBA00023002"/>
    </source>
</evidence>
<dbReference type="InterPro" id="IPR020843">
    <property type="entry name" value="ER"/>
</dbReference>
<evidence type="ECO:0000259" key="4">
    <source>
        <dbReference type="SMART" id="SM00829"/>
    </source>
</evidence>
<dbReference type="GO" id="GO:0046872">
    <property type="term" value="F:metal ion binding"/>
    <property type="evidence" value="ECO:0007669"/>
    <property type="project" value="UniProtKB-KW"/>
</dbReference>
<protein>
    <recommendedName>
        <fullName evidence="4">Enoyl reductase (ER) domain-containing protein</fullName>
    </recommendedName>
</protein>
<dbReference type="InterPro" id="IPR011032">
    <property type="entry name" value="GroES-like_sf"/>
</dbReference>
<reference evidence="5 6" key="1">
    <citation type="submission" date="2024-11" db="EMBL/GenBank/DDBJ databases">
        <title>Chromosome-level genome assembly of the freshwater bivalve Anodonta woodiana.</title>
        <authorList>
            <person name="Chen X."/>
        </authorList>
    </citation>
    <scope>NUCLEOTIDE SEQUENCE [LARGE SCALE GENOMIC DNA]</scope>
    <source>
        <strain evidence="5">MN2024</strain>
        <tissue evidence="5">Gills</tissue>
    </source>
</reference>
<gene>
    <name evidence="5" type="ORF">ACJMK2_021239</name>
</gene>
<evidence type="ECO:0000256" key="1">
    <source>
        <dbReference type="ARBA" id="ARBA00022723"/>
    </source>
</evidence>
<accession>A0ABD3U1H4</accession>
<organism evidence="5 6">
    <name type="scientific">Sinanodonta woodiana</name>
    <name type="common">Chinese pond mussel</name>
    <name type="synonym">Anodonta woodiana</name>
    <dbReference type="NCBI Taxonomy" id="1069815"/>
    <lineage>
        <taxon>Eukaryota</taxon>
        <taxon>Metazoa</taxon>
        <taxon>Spiralia</taxon>
        <taxon>Lophotrochozoa</taxon>
        <taxon>Mollusca</taxon>
        <taxon>Bivalvia</taxon>
        <taxon>Autobranchia</taxon>
        <taxon>Heteroconchia</taxon>
        <taxon>Palaeoheterodonta</taxon>
        <taxon>Unionida</taxon>
        <taxon>Unionoidea</taxon>
        <taxon>Unionidae</taxon>
        <taxon>Unioninae</taxon>
        <taxon>Sinanodonta</taxon>
    </lineage>
</organism>
<evidence type="ECO:0000313" key="6">
    <source>
        <dbReference type="Proteomes" id="UP001634394"/>
    </source>
</evidence>
<dbReference type="InterPro" id="IPR013154">
    <property type="entry name" value="ADH-like_N"/>
</dbReference>
<sequence length="367" mass="40383">MLDQINKNEEVKVQKGFSENLIPCMECSSSVMEPDVPKGGVVIKVQYAGVCYSEGQLRKSGCRPRLPGIRDTSLFPGFEVSGTIHSVCNTLPNCNINLGDRVILYPDEEQNDERYTEFIPVTKVENVLQLPQNVSLAVAAMLPGGALQAYSAVLKAKPHVEKLLEVKPCVNVLIVGAGGLGLWSIRLAQFLMGRNNSAVRIFVADNSIDKLLTAQEHDCFDIIHWCEEDHEQYIIERTLDACRGGVDIVIDFVSSPRTMQRSLRVLNREGLILVGGNTMSDVSINLNALAAKQQSIVGIPKGTLFQLRQLVDALADGKLELPVYSVHKVEEATHVFEELAQCRLTGRAVLQFSHTDTSKVSVVDNNN</sequence>
<dbReference type="InterPro" id="IPR013149">
    <property type="entry name" value="ADH-like_C"/>
</dbReference>
<feature type="domain" description="Enoyl reductase (ER)" evidence="4">
    <location>
        <begin position="16"/>
        <end position="350"/>
    </location>
</feature>
<dbReference type="GO" id="GO:0016491">
    <property type="term" value="F:oxidoreductase activity"/>
    <property type="evidence" value="ECO:0007669"/>
    <property type="project" value="UniProtKB-KW"/>
</dbReference>
<dbReference type="PANTHER" id="PTHR43401">
    <property type="entry name" value="L-THREONINE 3-DEHYDROGENASE"/>
    <property type="match status" value="1"/>
</dbReference>
<dbReference type="InterPro" id="IPR050129">
    <property type="entry name" value="Zn_alcohol_dh"/>
</dbReference>
<dbReference type="SUPFAM" id="SSF51735">
    <property type="entry name" value="NAD(P)-binding Rossmann-fold domains"/>
    <property type="match status" value="1"/>
</dbReference>
<comment type="caution">
    <text evidence="5">The sequence shown here is derived from an EMBL/GenBank/DDBJ whole genome shotgun (WGS) entry which is preliminary data.</text>
</comment>
<keyword evidence="3" id="KW-0560">Oxidoreductase</keyword>
<dbReference type="SMART" id="SM00829">
    <property type="entry name" value="PKS_ER"/>
    <property type="match status" value="1"/>
</dbReference>
<dbReference type="EMBL" id="JBJQND010000017">
    <property type="protein sequence ID" value="KAL3843299.1"/>
    <property type="molecule type" value="Genomic_DNA"/>
</dbReference>
<dbReference type="Proteomes" id="UP001634394">
    <property type="component" value="Unassembled WGS sequence"/>
</dbReference>
<keyword evidence="1" id="KW-0479">Metal-binding</keyword>
<dbReference type="PANTHER" id="PTHR43401:SF2">
    <property type="entry name" value="L-THREONINE 3-DEHYDROGENASE"/>
    <property type="match status" value="1"/>
</dbReference>
<proteinExistence type="predicted"/>